<organism evidence="2 3">
    <name type="scientific">Cochliobolus carbonum (strain 26-R-13)</name>
    <name type="common">Maize leaf spot fungus</name>
    <name type="synonym">Bipolaris zeicola</name>
    <dbReference type="NCBI Taxonomy" id="930089"/>
    <lineage>
        <taxon>Eukaryota</taxon>
        <taxon>Fungi</taxon>
        <taxon>Dikarya</taxon>
        <taxon>Ascomycota</taxon>
        <taxon>Pezizomycotina</taxon>
        <taxon>Dothideomycetes</taxon>
        <taxon>Pleosporomycetidae</taxon>
        <taxon>Pleosporales</taxon>
        <taxon>Pleosporineae</taxon>
        <taxon>Pleosporaceae</taxon>
        <taxon>Bipolaris</taxon>
    </lineage>
</organism>
<sequence>LCICWAPQACWAMEAFCCQNRVSSLTNAFLTIRSIRKNAIDRVEVTVCSRVTGRDGTSYPAHQRSPSLYKDLQSST</sequence>
<keyword evidence="3" id="KW-1185">Reference proteome</keyword>
<reference evidence="2 3" key="1">
    <citation type="journal article" date="2013" name="PLoS Genet.">
        <title>Comparative genome structure, secondary metabolite, and effector coding capacity across Cochliobolus pathogens.</title>
        <authorList>
            <person name="Condon B.J."/>
            <person name="Leng Y."/>
            <person name="Wu D."/>
            <person name="Bushley K.E."/>
            <person name="Ohm R.A."/>
            <person name="Otillar R."/>
            <person name="Martin J."/>
            <person name="Schackwitz W."/>
            <person name="Grimwood J."/>
            <person name="MohdZainudin N."/>
            <person name="Xue C."/>
            <person name="Wang R."/>
            <person name="Manning V.A."/>
            <person name="Dhillon B."/>
            <person name="Tu Z.J."/>
            <person name="Steffenson B.J."/>
            <person name="Salamov A."/>
            <person name="Sun H."/>
            <person name="Lowry S."/>
            <person name="LaButti K."/>
            <person name="Han J."/>
            <person name="Copeland A."/>
            <person name="Lindquist E."/>
            <person name="Barry K."/>
            <person name="Schmutz J."/>
            <person name="Baker S.E."/>
            <person name="Ciuffetti L.M."/>
            <person name="Grigoriev I.V."/>
            <person name="Zhong S."/>
            <person name="Turgeon B.G."/>
        </authorList>
    </citation>
    <scope>NUCLEOTIDE SEQUENCE [LARGE SCALE GENOMIC DNA]</scope>
    <source>
        <strain evidence="2 3">26-R-13</strain>
    </source>
</reference>
<protein>
    <submittedName>
        <fullName evidence="2">Uncharacterized protein</fullName>
    </submittedName>
</protein>
<feature type="region of interest" description="Disordered" evidence="1">
    <location>
        <begin position="54"/>
        <end position="76"/>
    </location>
</feature>
<dbReference type="GeneID" id="19142671"/>
<evidence type="ECO:0000256" key="1">
    <source>
        <dbReference type="SAM" id="MobiDB-lite"/>
    </source>
</evidence>
<name>W6XYK3_COCC2</name>
<dbReference type="RefSeq" id="XP_007714914.1">
    <property type="nucleotide sequence ID" value="XM_007716724.1"/>
</dbReference>
<dbReference type="AlphaFoldDB" id="W6XYK3"/>
<feature type="non-terminal residue" evidence="2">
    <location>
        <position position="1"/>
    </location>
</feature>
<gene>
    <name evidence="2" type="ORF">COCCADRAFT_102964</name>
</gene>
<dbReference type="HOGENOM" id="CLU_2661138_0_0_1"/>
<accession>W6XYK3</accession>
<evidence type="ECO:0000313" key="3">
    <source>
        <dbReference type="Proteomes" id="UP000053841"/>
    </source>
</evidence>
<dbReference type="KEGG" id="bze:COCCADRAFT_102964"/>
<proteinExistence type="predicted"/>
<dbReference type="Proteomes" id="UP000053841">
    <property type="component" value="Unassembled WGS sequence"/>
</dbReference>
<dbReference type="EMBL" id="KI964687">
    <property type="protein sequence ID" value="EUC30808.1"/>
    <property type="molecule type" value="Genomic_DNA"/>
</dbReference>
<evidence type="ECO:0000313" key="2">
    <source>
        <dbReference type="EMBL" id="EUC30808.1"/>
    </source>
</evidence>